<dbReference type="AlphaFoldDB" id="A0A8H7IYM4"/>
<sequence>MGHLSAARNQPKQMRYWNAVAASRMNRALSGYRPGIERVTSQNAAALFASSGLTAVYLFRTSVMDFIESEAGTPSCGARANEVAGRMMSSVIKTMWGLRGPLEVLMGGWSWLVNGEMLPVASRKWWPKMRKPASPLARDEDERLRRIENLWMRTDRQYDPHSNYLGQALDLLRDTYALVSQLLEMETSQGPHKTGVLVDRAAIFSWVTLIPREYIQLVEAQDRDALVILAHYAVLLTRTNTVWWLEGLGSNFVTAIAIALGPEHRRLIEWPVRVTGVNLPFNASSSRSTALGI</sequence>
<reference evidence="1" key="2">
    <citation type="submission" date="2020-09" db="EMBL/GenBank/DDBJ databases">
        <title>Reference genome assembly for Australian Ascochyta lentis isolate Al4.</title>
        <authorList>
            <person name="Lee R.C."/>
            <person name="Farfan-Caceres L.M."/>
            <person name="Debler J.W."/>
            <person name="Williams A.H."/>
            <person name="Henares B.M."/>
        </authorList>
    </citation>
    <scope>NUCLEOTIDE SEQUENCE</scope>
    <source>
        <strain evidence="1">Al4</strain>
    </source>
</reference>
<comment type="caution">
    <text evidence="1">The sequence shown here is derived from an EMBL/GenBank/DDBJ whole genome shotgun (WGS) entry which is preliminary data.</text>
</comment>
<gene>
    <name evidence="1" type="ORF">EKO04_008548</name>
</gene>
<dbReference type="Proteomes" id="UP000651452">
    <property type="component" value="Unassembled WGS sequence"/>
</dbReference>
<dbReference type="PANTHER" id="PTHR47657:SF7">
    <property type="entry name" value="STEROL REGULATORY ELEMENT-BINDING PROTEIN ECM22"/>
    <property type="match status" value="1"/>
</dbReference>
<reference evidence="1" key="1">
    <citation type="submission" date="2018-12" db="EMBL/GenBank/DDBJ databases">
        <authorList>
            <person name="Syme R.A."/>
            <person name="Farfan-Caceres L."/>
            <person name="Lichtenzveig J."/>
        </authorList>
    </citation>
    <scope>NUCLEOTIDE SEQUENCE</scope>
    <source>
        <strain evidence="1">Al4</strain>
    </source>
</reference>
<evidence type="ECO:0000313" key="2">
    <source>
        <dbReference type="Proteomes" id="UP000651452"/>
    </source>
</evidence>
<dbReference type="GO" id="GO:0000981">
    <property type="term" value="F:DNA-binding transcription factor activity, RNA polymerase II-specific"/>
    <property type="evidence" value="ECO:0007669"/>
    <property type="project" value="TreeGrafter"/>
</dbReference>
<proteinExistence type="predicted"/>
<organism evidence="1 2">
    <name type="scientific">Ascochyta lentis</name>
    <dbReference type="NCBI Taxonomy" id="205686"/>
    <lineage>
        <taxon>Eukaryota</taxon>
        <taxon>Fungi</taxon>
        <taxon>Dikarya</taxon>
        <taxon>Ascomycota</taxon>
        <taxon>Pezizomycotina</taxon>
        <taxon>Dothideomycetes</taxon>
        <taxon>Pleosporomycetidae</taxon>
        <taxon>Pleosporales</taxon>
        <taxon>Pleosporineae</taxon>
        <taxon>Didymellaceae</taxon>
        <taxon>Ascochyta</taxon>
    </lineage>
</organism>
<dbReference type="InterPro" id="IPR052400">
    <property type="entry name" value="Zn2-C6_fungal_TF"/>
</dbReference>
<dbReference type="PANTHER" id="PTHR47657">
    <property type="entry name" value="STEROL REGULATORY ELEMENT-BINDING PROTEIN ECM22"/>
    <property type="match status" value="1"/>
</dbReference>
<keyword evidence="2" id="KW-1185">Reference proteome</keyword>
<protein>
    <submittedName>
        <fullName evidence="1">Uncharacterized protein</fullName>
    </submittedName>
</protein>
<accession>A0A8H7IYM4</accession>
<dbReference type="OrthoDB" id="5350673at2759"/>
<name>A0A8H7IYM4_9PLEO</name>
<dbReference type="EMBL" id="RZGK01000015">
    <property type="protein sequence ID" value="KAF9693523.1"/>
    <property type="molecule type" value="Genomic_DNA"/>
</dbReference>
<evidence type="ECO:0000313" key="1">
    <source>
        <dbReference type="EMBL" id="KAF9693523.1"/>
    </source>
</evidence>